<dbReference type="EMBL" id="MFUP01000006">
    <property type="protein sequence ID" value="OGI88059.1"/>
    <property type="molecule type" value="Genomic_DNA"/>
</dbReference>
<dbReference type="AlphaFoldDB" id="A0A1F6X1T6"/>
<gene>
    <name evidence="1" type="ORF">A2995_01760</name>
</gene>
<sequence length="119" mass="13750">MNYKTEEHKNERVVANSIFGTIKLLIMPWKGEHNPDLGWLNDFNTSEEGIFKVFCQGCGIHTIDTEKIMKSRFEEAGKLEDFNSIDWKNNYLHLNTCEFCLINAPVSTMEIVVKEIPPI</sequence>
<reference evidence="1 2" key="1">
    <citation type="journal article" date="2016" name="Nat. Commun.">
        <title>Thousands of microbial genomes shed light on interconnected biogeochemical processes in an aquifer system.</title>
        <authorList>
            <person name="Anantharaman K."/>
            <person name="Brown C.T."/>
            <person name="Hug L.A."/>
            <person name="Sharon I."/>
            <person name="Castelle C.J."/>
            <person name="Probst A.J."/>
            <person name="Thomas B.C."/>
            <person name="Singh A."/>
            <person name="Wilkins M.J."/>
            <person name="Karaoz U."/>
            <person name="Brodie E.L."/>
            <person name="Williams K.H."/>
            <person name="Hubbard S.S."/>
            <person name="Banfield J.F."/>
        </authorList>
    </citation>
    <scope>NUCLEOTIDE SEQUENCE [LARGE SCALE GENOMIC DNA]</scope>
</reference>
<organism evidence="1 2">
    <name type="scientific">Candidatus Nomurabacteria bacterium RIFCSPLOWO2_01_FULL_33_24</name>
    <dbReference type="NCBI Taxonomy" id="1801765"/>
    <lineage>
        <taxon>Bacteria</taxon>
        <taxon>Candidatus Nomuraibacteriota</taxon>
    </lineage>
</organism>
<evidence type="ECO:0000313" key="1">
    <source>
        <dbReference type="EMBL" id="OGI88059.1"/>
    </source>
</evidence>
<protein>
    <submittedName>
        <fullName evidence="1">Uncharacterized protein</fullName>
    </submittedName>
</protein>
<accession>A0A1F6X1T6</accession>
<evidence type="ECO:0000313" key="2">
    <source>
        <dbReference type="Proteomes" id="UP000185809"/>
    </source>
</evidence>
<comment type="caution">
    <text evidence="1">The sequence shown here is derived from an EMBL/GenBank/DDBJ whole genome shotgun (WGS) entry which is preliminary data.</text>
</comment>
<proteinExistence type="predicted"/>
<name>A0A1F6X1T6_9BACT</name>
<dbReference type="Proteomes" id="UP000185809">
    <property type="component" value="Unassembled WGS sequence"/>
</dbReference>